<evidence type="ECO:0000313" key="5">
    <source>
        <dbReference type="Proteomes" id="UP000663848"/>
    </source>
</evidence>
<evidence type="ECO:0000313" key="4">
    <source>
        <dbReference type="EMBL" id="CAF4854970.1"/>
    </source>
</evidence>
<gene>
    <name evidence="2" type="ORF">HFQ381_LOCUS23729</name>
    <name evidence="4" type="ORF">QYT958_LOCUS27467</name>
    <name evidence="3" type="ORF">UJA718_LOCUS26814</name>
</gene>
<evidence type="ECO:0000313" key="6">
    <source>
        <dbReference type="Proteomes" id="UP000663873"/>
    </source>
</evidence>
<sequence>MVFVNEQTQPQSYHILRGEKDLLSDHLLLLAAAHAHKQSNLSKSTTSSRIPSSNSSSASSSSCSSSSSSTVSSLSSSSSSTSSTSLVTEELSRKVHRARSRTIPCIPGSLIFDIPDSFSFTSLGEKFIVFDHLYSNRTKKILAFASPLQLRKLFSSPLICLDGTFSIAPKCYKQLLIIQSIDAKNYEVMAIVLLIPSLMDNAFKLLQKEYLNKKKLKRFKESLKKCMMYVNKQWLKSEMRTVITFYKVEFKTNNWSESYNSALRRRDQQNHIYLVINSIVDIRRNCSTDETFPYVKW</sequence>
<feature type="region of interest" description="Disordered" evidence="1">
    <location>
        <begin position="40"/>
        <end position="82"/>
    </location>
</feature>
<comment type="caution">
    <text evidence="4">The sequence shown here is derived from an EMBL/GenBank/DDBJ whole genome shotgun (WGS) entry which is preliminary data.</text>
</comment>
<evidence type="ECO:0000313" key="3">
    <source>
        <dbReference type="EMBL" id="CAF4508250.1"/>
    </source>
</evidence>
<evidence type="ECO:0008006" key="7">
    <source>
        <dbReference type="Google" id="ProtNLM"/>
    </source>
</evidence>
<dbReference type="EMBL" id="CAJOBP010007145">
    <property type="protein sequence ID" value="CAF4508250.1"/>
    <property type="molecule type" value="Genomic_DNA"/>
</dbReference>
<organism evidence="4 5">
    <name type="scientific">Rotaria socialis</name>
    <dbReference type="NCBI Taxonomy" id="392032"/>
    <lineage>
        <taxon>Eukaryota</taxon>
        <taxon>Metazoa</taxon>
        <taxon>Spiralia</taxon>
        <taxon>Gnathifera</taxon>
        <taxon>Rotifera</taxon>
        <taxon>Eurotatoria</taxon>
        <taxon>Bdelloidea</taxon>
        <taxon>Philodinida</taxon>
        <taxon>Philodinidae</taxon>
        <taxon>Rotaria</taxon>
    </lineage>
</organism>
<proteinExistence type="predicted"/>
<dbReference type="Proteomes" id="UP000663873">
    <property type="component" value="Unassembled WGS sequence"/>
</dbReference>
<dbReference type="Proteomes" id="UP000663848">
    <property type="component" value="Unassembled WGS sequence"/>
</dbReference>
<reference evidence="4" key="1">
    <citation type="submission" date="2021-02" db="EMBL/GenBank/DDBJ databases">
        <authorList>
            <person name="Nowell W R."/>
        </authorList>
    </citation>
    <scope>NUCLEOTIDE SEQUENCE</scope>
</reference>
<evidence type="ECO:0000313" key="2">
    <source>
        <dbReference type="EMBL" id="CAF4448961.1"/>
    </source>
</evidence>
<dbReference type="EMBL" id="CAJOBO010002401">
    <property type="protein sequence ID" value="CAF4448961.1"/>
    <property type="molecule type" value="Genomic_DNA"/>
</dbReference>
<feature type="compositionally biased region" description="Low complexity" evidence="1">
    <location>
        <begin position="42"/>
        <end position="82"/>
    </location>
</feature>
<dbReference type="Proteomes" id="UP000663851">
    <property type="component" value="Unassembled WGS sequence"/>
</dbReference>
<dbReference type="EMBL" id="CAJOBR010006989">
    <property type="protein sequence ID" value="CAF4854970.1"/>
    <property type="molecule type" value="Genomic_DNA"/>
</dbReference>
<keyword evidence="6" id="KW-1185">Reference proteome</keyword>
<accession>A0A821S834</accession>
<protein>
    <recommendedName>
        <fullName evidence="7">MULE transposase domain-containing protein</fullName>
    </recommendedName>
</protein>
<evidence type="ECO:0000256" key="1">
    <source>
        <dbReference type="SAM" id="MobiDB-lite"/>
    </source>
</evidence>
<name>A0A821S834_9BILA</name>
<dbReference type="AlphaFoldDB" id="A0A821S834"/>